<dbReference type="EMBL" id="ML986908">
    <property type="protein sequence ID" value="KAF2257605.1"/>
    <property type="molecule type" value="Genomic_DNA"/>
</dbReference>
<reference evidence="2" key="1">
    <citation type="journal article" date="2020" name="Stud. Mycol.">
        <title>101 Dothideomycetes genomes: A test case for predicting lifestyles and emergence of pathogens.</title>
        <authorList>
            <person name="Haridas S."/>
            <person name="Albert R."/>
            <person name="Binder M."/>
            <person name="Bloem J."/>
            <person name="LaButti K."/>
            <person name="Salamov A."/>
            <person name="Andreopoulos B."/>
            <person name="Baker S."/>
            <person name="Barry K."/>
            <person name="Bills G."/>
            <person name="Bluhm B."/>
            <person name="Cannon C."/>
            <person name="Castanera R."/>
            <person name="Culley D."/>
            <person name="Daum C."/>
            <person name="Ezra D."/>
            <person name="Gonzalez J."/>
            <person name="Henrissat B."/>
            <person name="Kuo A."/>
            <person name="Liang C."/>
            <person name="Lipzen A."/>
            <person name="Lutzoni F."/>
            <person name="Magnuson J."/>
            <person name="Mondo S."/>
            <person name="Nolan M."/>
            <person name="Ohm R."/>
            <person name="Pangilinan J."/>
            <person name="Park H.-J."/>
            <person name="Ramirez L."/>
            <person name="Alfaro M."/>
            <person name="Sun H."/>
            <person name="Tritt A."/>
            <person name="Yoshinaga Y."/>
            <person name="Zwiers L.-H."/>
            <person name="Turgeon B."/>
            <person name="Goodwin S."/>
            <person name="Spatafora J."/>
            <person name="Crous P."/>
            <person name="Grigoriev I."/>
        </authorList>
    </citation>
    <scope>NUCLEOTIDE SEQUENCE [LARGE SCALE GENOMIC DNA]</scope>
    <source>
        <strain evidence="2">CBS 304.66</strain>
    </source>
</reference>
<protein>
    <submittedName>
        <fullName evidence="1">Uncharacterized protein</fullName>
    </submittedName>
</protein>
<name>A0A9P4JZY3_9PLEO</name>
<evidence type="ECO:0000313" key="1">
    <source>
        <dbReference type="EMBL" id="KAF2257605.1"/>
    </source>
</evidence>
<accession>A0A9P4JZY3</accession>
<sequence length="84" mass="8724">MSSSSQLAAPIGPAKLHDYLGFSRPPHATKLTVVNPLNIKFDDGPDGATLRFLHMPPSLTPSVTTATVVLSGAGSGVMRLPSNI</sequence>
<evidence type="ECO:0000313" key="2">
    <source>
        <dbReference type="Proteomes" id="UP000800093"/>
    </source>
</evidence>
<comment type="caution">
    <text evidence="1">The sequence shown here is derived from an EMBL/GenBank/DDBJ whole genome shotgun (WGS) entry which is preliminary data.</text>
</comment>
<dbReference type="OrthoDB" id="2498029at2759"/>
<organism evidence="1 2">
    <name type="scientific">Lojkania enalia</name>
    <dbReference type="NCBI Taxonomy" id="147567"/>
    <lineage>
        <taxon>Eukaryota</taxon>
        <taxon>Fungi</taxon>
        <taxon>Dikarya</taxon>
        <taxon>Ascomycota</taxon>
        <taxon>Pezizomycotina</taxon>
        <taxon>Dothideomycetes</taxon>
        <taxon>Pleosporomycetidae</taxon>
        <taxon>Pleosporales</taxon>
        <taxon>Pleosporales incertae sedis</taxon>
        <taxon>Lojkania</taxon>
    </lineage>
</organism>
<dbReference type="Proteomes" id="UP000800093">
    <property type="component" value="Unassembled WGS sequence"/>
</dbReference>
<gene>
    <name evidence="1" type="ORF">CC78DRAFT_600478</name>
</gene>
<proteinExistence type="predicted"/>
<dbReference type="AlphaFoldDB" id="A0A9P4JZY3"/>
<keyword evidence="2" id="KW-1185">Reference proteome</keyword>